<evidence type="ECO:0000256" key="4">
    <source>
        <dbReference type="ARBA" id="ARBA00022840"/>
    </source>
</evidence>
<keyword evidence="4" id="KW-0067">ATP-binding</keyword>
<feature type="domain" description="DhaK" evidence="6">
    <location>
        <begin position="7"/>
        <end position="325"/>
    </location>
</feature>
<dbReference type="eggNOG" id="COG2376">
    <property type="taxonomic scope" value="Bacteria"/>
</dbReference>
<dbReference type="Pfam" id="PF02733">
    <property type="entry name" value="Dak1"/>
    <property type="match status" value="1"/>
</dbReference>
<dbReference type="SMART" id="SM01120">
    <property type="entry name" value="Dak2"/>
    <property type="match status" value="1"/>
</dbReference>
<keyword evidence="3 7" id="KW-0418">Kinase</keyword>
<dbReference type="InterPro" id="IPR036117">
    <property type="entry name" value="DhaL_dom_sf"/>
</dbReference>
<keyword evidence="2" id="KW-0547">Nucleotide-binding</keyword>
<dbReference type="PANTHER" id="PTHR28629">
    <property type="entry name" value="TRIOKINASE/FMN CYCLASE"/>
    <property type="match status" value="1"/>
</dbReference>
<accession>D7A0Q5</accession>
<dbReference type="EMBL" id="CP002026">
    <property type="protein sequence ID" value="ADH91376.1"/>
    <property type="molecule type" value="Genomic_DNA"/>
</dbReference>
<gene>
    <name evidence="7" type="ordered locus">Snov_4106</name>
</gene>
<reference evidence="7 8" key="1">
    <citation type="journal article" date="2012" name="Stand. Genomic Sci.">
        <title>Complete genome sequence of the facultatively chemolithoautotrophic and methylotrophic alpha Proteobacterium Starkeya novella type strain (ATCC 8093(T)).</title>
        <authorList>
            <person name="Kappler U."/>
            <person name="Davenport K."/>
            <person name="Beatson S."/>
            <person name="Lucas S."/>
            <person name="Lapidus A."/>
            <person name="Copeland A."/>
            <person name="Berry K.W."/>
            <person name="Glavina Del Rio T."/>
            <person name="Hammon N."/>
            <person name="Dalin E."/>
            <person name="Tice H."/>
            <person name="Pitluck S."/>
            <person name="Richardson P."/>
            <person name="Bruce D."/>
            <person name="Goodwin L.A."/>
            <person name="Han C."/>
            <person name="Tapia R."/>
            <person name="Detter J.C."/>
            <person name="Chang Y.J."/>
            <person name="Jeffries C.D."/>
            <person name="Land M."/>
            <person name="Hauser L."/>
            <person name="Kyrpides N.C."/>
            <person name="Goker M."/>
            <person name="Ivanova N."/>
            <person name="Klenk H.P."/>
            <person name="Woyke T."/>
        </authorList>
    </citation>
    <scope>NUCLEOTIDE SEQUENCE [LARGE SCALE GENOMIC DNA]</scope>
    <source>
        <strain evidence="8">ATCC 8093 / DSM 506 / JCM 20403 / CCM 1077 / IAM 12100 / NBRC 12443 / NCIMB 10456</strain>
    </source>
</reference>
<dbReference type="GO" id="GO:0005524">
    <property type="term" value="F:ATP binding"/>
    <property type="evidence" value="ECO:0007669"/>
    <property type="project" value="UniProtKB-KW"/>
</dbReference>
<feature type="domain" description="DhaL" evidence="5">
    <location>
        <begin position="354"/>
        <end position="542"/>
    </location>
</feature>
<dbReference type="OrthoDB" id="9806345at2"/>
<dbReference type="Pfam" id="PF02734">
    <property type="entry name" value="Dak2"/>
    <property type="match status" value="1"/>
</dbReference>
<dbReference type="FunFam" id="1.25.40.340:FF:000002">
    <property type="entry name" value="Dihydroxyacetone kinase, L subunit"/>
    <property type="match status" value="1"/>
</dbReference>
<dbReference type="Proteomes" id="UP000006633">
    <property type="component" value="Chromosome"/>
</dbReference>
<evidence type="ECO:0000313" key="8">
    <source>
        <dbReference type="Proteomes" id="UP000006633"/>
    </source>
</evidence>
<dbReference type="KEGG" id="sno:Snov_4106"/>
<evidence type="ECO:0000259" key="5">
    <source>
        <dbReference type="PROSITE" id="PS51480"/>
    </source>
</evidence>
<keyword evidence="8" id="KW-1185">Reference proteome</keyword>
<organism evidence="7 8">
    <name type="scientific">Ancylobacter novellus (strain ATCC 8093 / DSM 506 / JCM 20403 / CCM 1077 / IAM 12100 / NBRC 12443 / NCIMB 10456)</name>
    <name type="common">Starkeya novella</name>
    <dbReference type="NCBI Taxonomy" id="639283"/>
    <lineage>
        <taxon>Bacteria</taxon>
        <taxon>Pseudomonadati</taxon>
        <taxon>Pseudomonadota</taxon>
        <taxon>Alphaproteobacteria</taxon>
        <taxon>Hyphomicrobiales</taxon>
        <taxon>Xanthobacteraceae</taxon>
        <taxon>Ancylobacter</taxon>
    </lineage>
</organism>
<dbReference type="InterPro" id="IPR004006">
    <property type="entry name" value="DhaK_dom"/>
</dbReference>
<dbReference type="Gene3D" id="3.40.50.10440">
    <property type="entry name" value="Dihydroxyacetone kinase, domain 1"/>
    <property type="match status" value="1"/>
</dbReference>
<dbReference type="FunFam" id="3.40.50.10440:FF:000001">
    <property type="entry name" value="Dihydroxyacetone kinase, DhaK subunit"/>
    <property type="match status" value="1"/>
</dbReference>
<keyword evidence="1 7" id="KW-0808">Transferase</keyword>
<dbReference type="GO" id="GO:0005829">
    <property type="term" value="C:cytosol"/>
    <property type="evidence" value="ECO:0007669"/>
    <property type="project" value="TreeGrafter"/>
</dbReference>
<evidence type="ECO:0000256" key="1">
    <source>
        <dbReference type="ARBA" id="ARBA00022679"/>
    </source>
</evidence>
<dbReference type="InterPro" id="IPR004007">
    <property type="entry name" value="DhaL_dom"/>
</dbReference>
<dbReference type="GO" id="GO:0019563">
    <property type="term" value="P:glycerol catabolic process"/>
    <property type="evidence" value="ECO:0007669"/>
    <property type="project" value="TreeGrafter"/>
</dbReference>
<evidence type="ECO:0000256" key="3">
    <source>
        <dbReference type="ARBA" id="ARBA00022777"/>
    </source>
</evidence>
<dbReference type="InterPro" id="IPR050861">
    <property type="entry name" value="Dihydroxyacetone_Kinase"/>
</dbReference>
<evidence type="ECO:0000259" key="6">
    <source>
        <dbReference type="PROSITE" id="PS51481"/>
    </source>
</evidence>
<dbReference type="STRING" id="639283.Snov_4106"/>
<evidence type="ECO:0000313" key="7">
    <source>
        <dbReference type="EMBL" id="ADH91376.1"/>
    </source>
</evidence>
<dbReference type="SUPFAM" id="SSF101473">
    <property type="entry name" value="DhaL-like"/>
    <property type="match status" value="1"/>
</dbReference>
<dbReference type="Gene3D" id="3.30.1180.20">
    <property type="entry name" value="Dihydroxyacetone kinase, domain 2"/>
    <property type="match status" value="1"/>
</dbReference>
<evidence type="ECO:0000256" key="2">
    <source>
        <dbReference type="ARBA" id="ARBA00022741"/>
    </source>
</evidence>
<dbReference type="Gene3D" id="1.25.40.340">
    <property type="match status" value="1"/>
</dbReference>
<dbReference type="EC" id="2.7.1.29" evidence="7"/>
<dbReference type="GO" id="GO:0004371">
    <property type="term" value="F:glycerone kinase activity"/>
    <property type="evidence" value="ECO:0007669"/>
    <property type="project" value="UniProtKB-EC"/>
</dbReference>
<proteinExistence type="predicted"/>
<dbReference type="PROSITE" id="PS51480">
    <property type="entry name" value="DHAL"/>
    <property type="match status" value="1"/>
</dbReference>
<name>D7A0Q5_ANCN5</name>
<dbReference type="PANTHER" id="PTHR28629:SF4">
    <property type="entry name" value="TRIOKINASE_FMN CYCLASE"/>
    <property type="match status" value="1"/>
</dbReference>
<dbReference type="PROSITE" id="PS51481">
    <property type="entry name" value="DHAK"/>
    <property type="match status" value="1"/>
</dbReference>
<dbReference type="HOGENOM" id="CLU_017054_6_2_5"/>
<dbReference type="SUPFAM" id="SSF82549">
    <property type="entry name" value="DAK1/DegV-like"/>
    <property type="match status" value="1"/>
</dbReference>
<sequence>MKHFFNRRDSIVTEALDGLLRTTPPGRLARLDTYPDIKVVLRADWDKSKVAVVSGGGAGHEPSHAGFVGKGMLTAAVSGEIFASPSVEAVLTAIRAVTGAPGCLLIVKNYTGDRLNFGLAAERARTEGFDVEMVIVADDIALPDIAQPRGVAGTLFVHKIAGHHAEMGADLATVAEAARAAAGDIVSLGVSLSSCSIPGQPFEARLGEDEGELGLGIHGEPGVERIALRPASEIVALMAERLSARLEDGADYALLINNLGAVPPLEMGLIAEALLTSKLGKDARLVIGPAPLMTALNMNGFSLSYLRLDAARAVALASPVEPLAWRPAVVTGDIAVLPAPASHKVPVAAGSGDATAEAAIRAVCATLTGLEEELNRLDARAGDGDTGSTVATGARAIEAVLPQLPLADRAATFAAIGETLGTAMGGSSGVLMSIFFTAAAKASAEGGDVPAALLAGLDRVVFYGGATPGARTMVDALDPGLKALAANGLSAAAAAAGAGAEATKAMARARAGRAAYLGARDLEGSPDPGAVAVARAFEALARG</sequence>
<dbReference type="RefSeq" id="WP_013168877.1">
    <property type="nucleotide sequence ID" value="NC_014217.1"/>
</dbReference>
<protein>
    <submittedName>
        <fullName evidence="7">Glycerone kinase</fullName>
        <ecNumber evidence="7">2.7.1.29</ecNumber>
    </submittedName>
</protein>
<dbReference type="AlphaFoldDB" id="D7A0Q5"/>